<organism evidence="3 4">
    <name type="scientific">Raphanus sativus</name>
    <name type="common">Radish</name>
    <name type="synonym">Raphanus raphanistrum var. sativus</name>
    <dbReference type="NCBI Taxonomy" id="3726"/>
    <lineage>
        <taxon>Eukaryota</taxon>
        <taxon>Viridiplantae</taxon>
        <taxon>Streptophyta</taxon>
        <taxon>Embryophyta</taxon>
        <taxon>Tracheophyta</taxon>
        <taxon>Spermatophyta</taxon>
        <taxon>Magnoliopsida</taxon>
        <taxon>eudicotyledons</taxon>
        <taxon>Gunneridae</taxon>
        <taxon>Pentapetalae</taxon>
        <taxon>rosids</taxon>
        <taxon>malvids</taxon>
        <taxon>Brassicales</taxon>
        <taxon>Brassicaceae</taxon>
        <taxon>Brassiceae</taxon>
        <taxon>Raphanus</taxon>
    </lineage>
</organism>
<dbReference type="PANTHER" id="PTHR33223">
    <property type="entry name" value="CCHC-TYPE DOMAIN-CONTAINING PROTEIN"/>
    <property type="match status" value="1"/>
</dbReference>
<dbReference type="OrthoDB" id="1105748at2759"/>
<feature type="region of interest" description="Disordered" evidence="1">
    <location>
        <begin position="126"/>
        <end position="165"/>
    </location>
</feature>
<sequence length="476" mass="53641">MVRALLDKAQEQDIAHRAITTRDGFRSQTNPLPRAPNGGAFWTPGFSSARSGHYAGDNSLNNPYTSPIPRSLSFNGTRENPTRIQGSPITPLRTNGVTGRANIVGFETPPFDQRASRVHHTTTGDFEIPVTGLDQGRRNEVSPFSPTAVGTPRRDDMRTDGGNGNFQEYIDKNDAELKRLNTIMHMATSAAPDIDLAIEETRRTPFTERISGMKLSTIGKITFSEYSGNSDLKAHIRAFRLAISRAHLSDDEKEVGYCRFFAENLAGFALEWFASLEENSIHNFTQLVSAFLKQYSVFIETRTTEADLWNLKQAPFEPLRAYINKFREIKAKIANLNDGVALAVLKNDVWFSSKFKEEMSVRAPVSLDDALHRASYFAAYDEDVANLKEQFLESKNAASKRTSTTKEAPTKCQHSYAIDNSTRNKSSTFDLNKHCDFHKRKGHSTEECRADLREKERREEEENSEEDELPSTPKKR</sequence>
<evidence type="ECO:0000313" key="4">
    <source>
        <dbReference type="RefSeq" id="XP_018463639.1"/>
    </source>
</evidence>
<evidence type="ECO:0000256" key="1">
    <source>
        <dbReference type="SAM" id="MobiDB-lite"/>
    </source>
</evidence>
<dbReference type="PANTHER" id="PTHR33223:SF10">
    <property type="entry name" value="AMINOTRANSFERASE-LIKE PLANT MOBILE DOMAIN-CONTAINING PROTEIN"/>
    <property type="match status" value="1"/>
</dbReference>
<feature type="region of interest" description="Disordered" evidence="1">
    <location>
        <begin position="396"/>
        <end position="419"/>
    </location>
</feature>
<dbReference type="GeneID" id="108834811"/>
<keyword evidence="3" id="KW-1185">Reference proteome</keyword>
<protein>
    <submittedName>
        <fullName evidence="4">Uncharacterized protein LOC108834811</fullName>
    </submittedName>
</protein>
<feature type="compositionally biased region" description="Polar residues" evidence="1">
    <location>
        <begin position="72"/>
        <end position="96"/>
    </location>
</feature>
<evidence type="ECO:0000313" key="3">
    <source>
        <dbReference type="Proteomes" id="UP000504610"/>
    </source>
</evidence>
<dbReference type="Pfam" id="PF03732">
    <property type="entry name" value="Retrotrans_gag"/>
    <property type="match status" value="1"/>
</dbReference>
<dbReference type="RefSeq" id="XP_018463639.1">
    <property type="nucleotide sequence ID" value="XM_018608137.1"/>
</dbReference>
<gene>
    <name evidence="4" type="primary">LOC108834811</name>
</gene>
<dbReference type="AlphaFoldDB" id="A0A6J0LV28"/>
<feature type="compositionally biased region" description="Basic and acidic residues" evidence="1">
    <location>
        <begin position="443"/>
        <end position="460"/>
    </location>
</feature>
<accession>A0A6J0LV28</accession>
<proteinExistence type="predicted"/>
<feature type="region of interest" description="Disordered" evidence="1">
    <location>
        <begin position="70"/>
        <end position="96"/>
    </location>
</feature>
<dbReference type="InterPro" id="IPR005162">
    <property type="entry name" value="Retrotrans_gag_dom"/>
</dbReference>
<feature type="region of interest" description="Disordered" evidence="1">
    <location>
        <begin position="439"/>
        <end position="476"/>
    </location>
</feature>
<reference evidence="3" key="1">
    <citation type="journal article" date="2019" name="Database">
        <title>The radish genome database (RadishGD): an integrated information resource for radish genomics.</title>
        <authorList>
            <person name="Yu H.J."/>
            <person name="Baek S."/>
            <person name="Lee Y.J."/>
            <person name="Cho A."/>
            <person name="Mun J.H."/>
        </authorList>
    </citation>
    <scope>NUCLEOTIDE SEQUENCE [LARGE SCALE GENOMIC DNA]</scope>
    <source>
        <strain evidence="3">cv. WK10039</strain>
    </source>
</reference>
<evidence type="ECO:0000259" key="2">
    <source>
        <dbReference type="Pfam" id="PF03732"/>
    </source>
</evidence>
<dbReference type="Proteomes" id="UP000504610">
    <property type="component" value="Chromosome 2"/>
</dbReference>
<feature type="compositionally biased region" description="Polar residues" evidence="1">
    <location>
        <begin position="396"/>
        <end position="407"/>
    </location>
</feature>
<dbReference type="KEGG" id="rsz:108834811"/>
<name>A0A6J0LV28_RAPSA</name>
<feature type="domain" description="Retrotransposon gag" evidence="2">
    <location>
        <begin position="259"/>
        <end position="335"/>
    </location>
</feature>
<reference evidence="4" key="2">
    <citation type="submission" date="2025-08" db="UniProtKB">
        <authorList>
            <consortium name="RefSeq"/>
        </authorList>
    </citation>
    <scope>IDENTIFICATION</scope>
    <source>
        <tissue evidence="4">Leaf</tissue>
    </source>
</reference>